<organism evidence="2 3">
    <name type="scientific">Palleronia caenipelagi</name>
    <dbReference type="NCBI Taxonomy" id="2489174"/>
    <lineage>
        <taxon>Bacteria</taxon>
        <taxon>Pseudomonadati</taxon>
        <taxon>Pseudomonadota</taxon>
        <taxon>Alphaproteobacteria</taxon>
        <taxon>Rhodobacterales</taxon>
        <taxon>Roseobacteraceae</taxon>
        <taxon>Palleronia</taxon>
    </lineage>
</organism>
<reference evidence="2 3" key="1">
    <citation type="submission" date="2019-06" db="EMBL/GenBank/DDBJ databases">
        <title>Paenimaribius caenipelagi gen. nov., sp. nov., isolated from a tidal flat.</title>
        <authorList>
            <person name="Yoon J.-H."/>
        </authorList>
    </citation>
    <scope>NUCLEOTIDE SEQUENCE [LARGE SCALE GENOMIC DNA]</scope>
    <source>
        <strain evidence="2 3">JBTF-M29</strain>
    </source>
</reference>
<dbReference type="AlphaFoldDB" id="A0A547PXX2"/>
<dbReference type="Proteomes" id="UP000318590">
    <property type="component" value="Unassembled WGS sequence"/>
</dbReference>
<dbReference type="PANTHER" id="PTHR43194:SF5">
    <property type="entry name" value="PIMELOYL-[ACYL-CARRIER PROTEIN] METHYL ESTER ESTERASE"/>
    <property type="match status" value="1"/>
</dbReference>
<dbReference type="InterPro" id="IPR029058">
    <property type="entry name" value="AB_hydrolase_fold"/>
</dbReference>
<dbReference type="InterPro" id="IPR050228">
    <property type="entry name" value="Carboxylesterase_BioH"/>
</dbReference>
<evidence type="ECO:0000313" key="3">
    <source>
        <dbReference type="Proteomes" id="UP000318590"/>
    </source>
</evidence>
<dbReference type="GO" id="GO:0016787">
    <property type="term" value="F:hydrolase activity"/>
    <property type="evidence" value="ECO:0007669"/>
    <property type="project" value="UniProtKB-KW"/>
</dbReference>
<comment type="caution">
    <text evidence="2">The sequence shown here is derived from an EMBL/GenBank/DDBJ whole genome shotgun (WGS) entry which is preliminary data.</text>
</comment>
<dbReference type="EMBL" id="VFSV01000017">
    <property type="protein sequence ID" value="TRD19010.1"/>
    <property type="molecule type" value="Genomic_DNA"/>
</dbReference>
<dbReference type="PANTHER" id="PTHR43194">
    <property type="entry name" value="HYDROLASE ALPHA/BETA FOLD FAMILY"/>
    <property type="match status" value="1"/>
</dbReference>
<dbReference type="InterPro" id="IPR000073">
    <property type="entry name" value="AB_hydrolase_1"/>
</dbReference>
<accession>A0A547PXX2</accession>
<name>A0A547PXX2_9RHOB</name>
<evidence type="ECO:0000259" key="1">
    <source>
        <dbReference type="Pfam" id="PF12697"/>
    </source>
</evidence>
<keyword evidence="2" id="KW-0378">Hydrolase</keyword>
<proteinExistence type="predicted"/>
<feature type="domain" description="AB hydrolase-1" evidence="1">
    <location>
        <begin position="63"/>
        <end position="313"/>
    </location>
</feature>
<keyword evidence="3" id="KW-1185">Reference proteome</keyword>
<dbReference type="SUPFAM" id="SSF53474">
    <property type="entry name" value="alpha/beta-Hydrolases"/>
    <property type="match status" value="1"/>
</dbReference>
<gene>
    <name evidence="2" type="ORF">FEV53_10955</name>
</gene>
<evidence type="ECO:0000313" key="2">
    <source>
        <dbReference type="EMBL" id="TRD19010.1"/>
    </source>
</evidence>
<protein>
    <submittedName>
        <fullName evidence="2">Alpha/beta hydrolase</fullName>
    </submittedName>
</protein>
<dbReference type="PRINTS" id="PR00111">
    <property type="entry name" value="ABHYDROLASE"/>
</dbReference>
<dbReference type="Pfam" id="PF12697">
    <property type="entry name" value="Abhydrolase_6"/>
    <property type="match status" value="1"/>
</dbReference>
<dbReference type="OrthoDB" id="9815441at2"/>
<dbReference type="Gene3D" id="3.40.50.1820">
    <property type="entry name" value="alpha/beta hydrolase"/>
    <property type="match status" value="1"/>
</dbReference>
<sequence>MISRKSARSIGTAALAATGALAVGRMAARRAERAEAQWPPLGDFVEIEGRKVHYVQAGEGPHLVLIHGASGNIRDWTFGFLDHLTHRYTVTVFDRPGLGYTDHHPELSGPFDTRAEGPEDQAALLKRAATELGVRDEIVVGHSFGGSVAMGWALNHDPAAVVALAGATQPWPGGLGALYTVNGTALGGAAVAPLIAAFASEPWVASKIERVFHPQPAPEGYADHIGVDLTLRTQSVRANARQITNLRPHVVSMSRRYPSLTLPIELVHGTEDAIVPIHVHSEPLSEQVDSAHLTRLDGIGHMPHHVATEEVTAAIERAARRAGI</sequence>